<dbReference type="InterPro" id="IPR000595">
    <property type="entry name" value="cNMP-bd_dom"/>
</dbReference>
<dbReference type="KEGG" id="spon:HME9304_02012"/>
<evidence type="ECO:0000259" key="1">
    <source>
        <dbReference type="Pfam" id="PF00027"/>
    </source>
</evidence>
<evidence type="ECO:0000313" key="2">
    <source>
        <dbReference type="EMBL" id="AWX45004.1"/>
    </source>
</evidence>
<dbReference type="OrthoDB" id="758145at2"/>
<dbReference type="Pfam" id="PF00027">
    <property type="entry name" value="cNMP_binding"/>
    <property type="match status" value="1"/>
</dbReference>
<dbReference type="InterPro" id="IPR018490">
    <property type="entry name" value="cNMP-bd_dom_sf"/>
</dbReference>
<dbReference type="CDD" id="cd00038">
    <property type="entry name" value="CAP_ED"/>
    <property type="match status" value="1"/>
</dbReference>
<dbReference type="EMBL" id="CP030104">
    <property type="protein sequence ID" value="AWX45004.1"/>
    <property type="molecule type" value="Genomic_DNA"/>
</dbReference>
<dbReference type="InterPro" id="IPR014710">
    <property type="entry name" value="RmlC-like_jellyroll"/>
</dbReference>
<sequence>MIVIDVIRTVADISALASKELESRIKVNFFHKGHVLLKQGETSNKIYFMPNGFAHQFKWSGDSKISNYFWTNNDFITHMDSFLSQTPCAENIELLSDSQIFSLTYTDLQYMYEKYPEFNKFGRLMLEKYFVDIARLGALSKVKPASERYNRLVLERPELLQLASSGQIASYLNISQETLSRIRTK</sequence>
<dbReference type="SUPFAM" id="SSF51206">
    <property type="entry name" value="cAMP-binding domain-like"/>
    <property type="match status" value="1"/>
</dbReference>
<protein>
    <recommendedName>
        <fullName evidence="1">Cyclic nucleotide-binding domain-containing protein</fullName>
    </recommendedName>
</protein>
<name>A0A2Z4LTW0_9FLAO</name>
<reference evidence="2 3" key="1">
    <citation type="submission" date="2018-06" db="EMBL/GenBank/DDBJ databases">
        <title>Spongiibacterium sp. HME9304 Genome sequencing and assembly.</title>
        <authorList>
            <person name="Kang H."/>
            <person name="Kim H."/>
            <person name="Joh K."/>
        </authorList>
    </citation>
    <scope>NUCLEOTIDE SEQUENCE [LARGE SCALE GENOMIC DNA]</scope>
    <source>
        <strain evidence="2 3">HME9304</strain>
    </source>
</reference>
<gene>
    <name evidence="2" type="ORF">HME9304_02012</name>
</gene>
<accession>A0A2Z4LTW0</accession>
<keyword evidence="3" id="KW-1185">Reference proteome</keyword>
<evidence type="ECO:0000313" key="3">
    <source>
        <dbReference type="Proteomes" id="UP000248536"/>
    </source>
</evidence>
<dbReference type="Gene3D" id="2.60.120.10">
    <property type="entry name" value="Jelly Rolls"/>
    <property type="match status" value="1"/>
</dbReference>
<feature type="domain" description="Cyclic nucleotide-binding" evidence="1">
    <location>
        <begin position="29"/>
        <end position="115"/>
    </location>
</feature>
<dbReference type="AlphaFoldDB" id="A0A2Z4LTW0"/>
<proteinExistence type="predicted"/>
<dbReference type="RefSeq" id="WP_112378431.1">
    <property type="nucleotide sequence ID" value="NZ_CP030104.1"/>
</dbReference>
<dbReference type="Proteomes" id="UP000248536">
    <property type="component" value="Chromosome"/>
</dbReference>
<organism evidence="2 3">
    <name type="scientific">Flagellimonas maritima</name>
    <dbReference type="NCBI Taxonomy" id="1383885"/>
    <lineage>
        <taxon>Bacteria</taxon>
        <taxon>Pseudomonadati</taxon>
        <taxon>Bacteroidota</taxon>
        <taxon>Flavobacteriia</taxon>
        <taxon>Flavobacteriales</taxon>
        <taxon>Flavobacteriaceae</taxon>
        <taxon>Flagellimonas</taxon>
    </lineage>
</organism>